<feature type="region of interest" description="Disordered" evidence="1">
    <location>
        <begin position="51"/>
        <end position="79"/>
    </location>
</feature>
<keyword evidence="3" id="KW-1185">Reference proteome</keyword>
<gene>
    <name evidence="2" type="ORF">PLEPLA_LOCUS17847</name>
</gene>
<sequence>MEGRGQKERKGGAERERIKKRKALASYGAEYCKIRDMFARKGQGTLCSRTAVKPASTPKHRSDLALDRKPVGCQREIDDTPPSPLTLCHHPSANLRLHCQHLSLSAAAAAAHCCRQGHLKPEAPGHYKPVQ</sequence>
<proteinExistence type="predicted"/>
<organism evidence="2 3">
    <name type="scientific">Pleuronectes platessa</name>
    <name type="common">European plaice</name>
    <dbReference type="NCBI Taxonomy" id="8262"/>
    <lineage>
        <taxon>Eukaryota</taxon>
        <taxon>Metazoa</taxon>
        <taxon>Chordata</taxon>
        <taxon>Craniata</taxon>
        <taxon>Vertebrata</taxon>
        <taxon>Euteleostomi</taxon>
        <taxon>Actinopterygii</taxon>
        <taxon>Neopterygii</taxon>
        <taxon>Teleostei</taxon>
        <taxon>Neoteleostei</taxon>
        <taxon>Acanthomorphata</taxon>
        <taxon>Carangaria</taxon>
        <taxon>Pleuronectiformes</taxon>
        <taxon>Pleuronectoidei</taxon>
        <taxon>Pleuronectidae</taxon>
        <taxon>Pleuronectes</taxon>
    </lineage>
</organism>
<evidence type="ECO:0000256" key="1">
    <source>
        <dbReference type="SAM" id="MobiDB-lite"/>
    </source>
</evidence>
<accession>A0A9N7UG54</accession>
<feature type="compositionally biased region" description="Basic and acidic residues" evidence="1">
    <location>
        <begin position="60"/>
        <end position="78"/>
    </location>
</feature>
<reference evidence="2" key="1">
    <citation type="submission" date="2020-03" db="EMBL/GenBank/DDBJ databases">
        <authorList>
            <person name="Weist P."/>
        </authorList>
    </citation>
    <scope>NUCLEOTIDE SEQUENCE</scope>
</reference>
<dbReference type="AlphaFoldDB" id="A0A9N7UG54"/>
<evidence type="ECO:0000313" key="3">
    <source>
        <dbReference type="Proteomes" id="UP001153269"/>
    </source>
</evidence>
<name>A0A9N7UG54_PLEPL</name>
<evidence type="ECO:0000313" key="2">
    <source>
        <dbReference type="EMBL" id="CAB1429867.1"/>
    </source>
</evidence>
<dbReference type="Proteomes" id="UP001153269">
    <property type="component" value="Unassembled WGS sequence"/>
</dbReference>
<protein>
    <submittedName>
        <fullName evidence="2">Uncharacterized protein</fullName>
    </submittedName>
</protein>
<dbReference type="EMBL" id="CADEAL010001180">
    <property type="protein sequence ID" value="CAB1429867.1"/>
    <property type="molecule type" value="Genomic_DNA"/>
</dbReference>
<comment type="caution">
    <text evidence="2">The sequence shown here is derived from an EMBL/GenBank/DDBJ whole genome shotgun (WGS) entry which is preliminary data.</text>
</comment>